<dbReference type="PANTHER" id="PTHR48111">
    <property type="entry name" value="REGULATOR OF RPOS"/>
    <property type="match status" value="1"/>
</dbReference>
<dbReference type="Pfam" id="PF00072">
    <property type="entry name" value="Response_reg"/>
    <property type="match status" value="1"/>
</dbReference>
<dbReference type="GO" id="GO:0032993">
    <property type="term" value="C:protein-DNA complex"/>
    <property type="evidence" value="ECO:0007669"/>
    <property type="project" value="TreeGrafter"/>
</dbReference>
<evidence type="ECO:0000256" key="3">
    <source>
        <dbReference type="ARBA" id="ARBA00023012"/>
    </source>
</evidence>
<dbReference type="FunFam" id="3.40.50.2300:FF:000001">
    <property type="entry name" value="DNA-binding response regulator PhoB"/>
    <property type="match status" value="1"/>
</dbReference>
<evidence type="ECO:0000256" key="7">
    <source>
        <dbReference type="PROSITE-ProRule" id="PRU00169"/>
    </source>
</evidence>
<evidence type="ECO:0000256" key="8">
    <source>
        <dbReference type="PROSITE-ProRule" id="PRU01091"/>
    </source>
</evidence>
<feature type="modified residue" description="4-aspartylphosphate" evidence="7">
    <location>
        <position position="52"/>
    </location>
</feature>
<dbReference type="CDD" id="cd17574">
    <property type="entry name" value="REC_OmpR"/>
    <property type="match status" value="1"/>
</dbReference>
<dbReference type="PANTHER" id="PTHR48111:SF32">
    <property type="entry name" value="STAGE 0 SPORULATION PROTEIN A HOMOLOG"/>
    <property type="match status" value="1"/>
</dbReference>
<feature type="domain" description="OmpR/PhoB-type" evidence="10">
    <location>
        <begin position="125"/>
        <end position="219"/>
    </location>
</feature>
<dbReference type="FunFam" id="1.10.10.10:FF:000018">
    <property type="entry name" value="DNA-binding response regulator ResD"/>
    <property type="match status" value="1"/>
</dbReference>
<dbReference type="GO" id="GO:0005829">
    <property type="term" value="C:cytosol"/>
    <property type="evidence" value="ECO:0007669"/>
    <property type="project" value="TreeGrafter"/>
</dbReference>
<dbReference type="InterPro" id="IPR039420">
    <property type="entry name" value="WalR-like"/>
</dbReference>
<comment type="subcellular location">
    <subcellularLocation>
        <location evidence="1">Cytoplasm</location>
    </subcellularLocation>
</comment>
<dbReference type="Pfam" id="PF00486">
    <property type="entry name" value="Trans_reg_C"/>
    <property type="match status" value="1"/>
</dbReference>
<dbReference type="SMART" id="SM00862">
    <property type="entry name" value="Trans_reg_C"/>
    <property type="match status" value="1"/>
</dbReference>
<evidence type="ECO:0000259" key="9">
    <source>
        <dbReference type="PROSITE" id="PS50110"/>
    </source>
</evidence>
<keyword evidence="12" id="KW-1185">Reference proteome</keyword>
<feature type="domain" description="Response regulatory" evidence="9">
    <location>
        <begin position="3"/>
        <end position="117"/>
    </location>
</feature>
<dbReference type="RefSeq" id="WP_127000632.1">
    <property type="nucleotide sequence ID" value="NZ_CP034346.1"/>
</dbReference>
<dbReference type="InterPro" id="IPR011006">
    <property type="entry name" value="CheY-like_superfamily"/>
</dbReference>
<keyword evidence="6" id="KW-0804">Transcription</keyword>
<keyword evidence="3" id="KW-0902">Two-component regulatory system</keyword>
<evidence type="ECO:0000256" key="2">
    <source>
        <dbReference type="ARBA" id="ARBA00022553"/>
    </source>
</evidence>
<dbReference type="CDD" id="cd00383">
    <property type="entry name" value="trans_reg_C"/>
    <property type="match status" value="1"/>
</dbReference>
<dbReference type="EMBL" id="CP034346">
    <property type="protein sequence ID" value="AZS16230.1"/>
    <property type="molecule type" value="Genomic_DNA"/>
</dbReference>
<dbReference type="AlphaFoldDB" id="A0A3Q9IAB7"/>
<protein>
    <submittedName>
        <fullName evidence="11">DNA-binding response regulator</fullName>
    </submittedName>
</protein>
<dbReference type="Gene3D" id="3.40.50.2300">
    <property type="match status" value="1"/>
</dbReference>
<evidence type="ECO:0000313" key="12">
    <source>
        <dbReference type="Proteomes" id="UP000270678"/>
    </source>
</evidence>
<dbReference type="Gene3D" id="6.10.250.690">
    <property type="match status" value="1"/>
</dbReference>
<dbReference type="SUPFAM" id="SSF52172">
    <property type="entry name" value="CheY-like"/>
    <property type="match status" value="1"/>
</dbReference>
<evidence type="ECO:0000313" key="11">
    <source>
        <dbReference type="EMBL" id="AZS16230.1"/>
    </source>
</evidence>
<feature type="DNA-binding region" description="OmpR/PhoB-type" evidence="8">
    <location>
        <begin position="125"/>
        <end position="219"/>
    </location>
</feature>
<keyword evidence="4" id="KW-0805">Transcription regulation</keyword>
<dbReference type="InterPro" id="IPR001789">
    <property type="entry name" value="Sig_transdc_resp-reg_receiver"/>
</dbReference>
<gene>
    <name evidence="11" type="ORF">EI981_18445</name>
</gene>
<accession>A0A3Q9IAB7</accession>
<dbReference type="SMART" id="SM00448">
    <property type="entry name" value="REC"/>
    <property type="match status" value="1"/>
</dbReference>
<organism evidence="11 12">
    <name type="scientific">Paenibacillus lutimineralis</name>
    <dbReference type="NCBI Taxonomy" id="2707005"/>
    <lineage>
        <taxon>Bacteria</taxon>
        <taxon>Bacillati</taxon>
        <taxon>Bacillota</taxon>
        <taxon>Bacilli</taxon>
        <taxon>Bacillales</taxon>
        <taxon>Paenibacillaceae</taxon>
        <taxon>Paenibacillus</taxon>
    </lineage>
</organism>
<evidence type="ECO:0000259" key="10">
    <source>
        <dbReference type="PROSITE" id="PS51755"/>
    </source>
</evidence>
<dbReference type="Gene3D" id="1.10.10.10">
    <property type="entry name" value="Winged helix-like DNA-binding domain superfamily/Winged helix DNA-binding domain"/>
    <property type="match status" value="1"/>
</dbReference>
<dbReference type="InterPro" id="IPR036388">
    <property type="entry name" value="WH-like_DNA-bd_sf"/>
</dbReference>
<name>A0A3Q9IAB7_9BACL</name>
<dbReference type="GO" id="GO:0000156">
    <property type="term" value="F:phosphorelay response regulator activity"/>
    <property type="evidence" value="ECO:0007669"/>
    <property type="project" value="TreeGrafter"/>
</dbReference>
<proteinExistence type="predicted"/>
<dbReference type="OrthoDB" id="9790442at2"/>
<dbReference type="GO" id="GO:0006355">
    <property type="term" value="P:regulation of DNA-templated transcription"/>
    <property type="evidence" value="ECO:0007669"/>
    <property type="project" value="InterPro"/>
</dbReference>
<dbReference type="InterPro" id="IPR001867">
    <property type="entry name" value="OmpR/PhoB-type_DNA-bd"/>
</dbReference>
<evidence type="ECO:0000256" key="4">
    <source>
        <dbReference type="ARBA" id="ARBA00023015"/>
    </source>
</evidence>
<dbReference type="KEGG" id="plut:EI981_18445"/>
<evidence type="ECO:0000256" key="5">
    <source>
        <dbReference type="ARBA" id="ARBA00023125"/>
    </source>
</evidence>
<evidence type="ECO:0000256" key="6">
    <source>
        <dbReference type="ARBA" id="ARBA00023163"/>
    </source>
</evidence>
<dbReference type="Proteomes" id="UP000270678">
    <property type="component" value="Chromosome"/>
</dbReference>
<reference evidence="12" key="1">
    <citation type="submission" date="2018-12" db="EMBL/GenBank/DDBJ databases">
        <title>Complete genome sequence of Paenibacillus sp. MBLB1234.</title>
        <authorList>
            <person name="Nam Y.-D."/>
            <person name="Kang J."/>
            <person name="Chung W.-H."/>
            <person name="Park Y.S."/>
        </authorList>
    </citation>
    <scope>NUCLEOTIDE SEQUENCE [LARGE SCALE GENOMIC DNA]</scope>
    <source>
        <strain evidence="12">MBLB1234</strain>
    </source>
</reference>
<keyword evidence="2 7" id="KW-0597">Phosphoprotein</keyword>
<dbReference type="GO" id="GO:0000976">
    <property type="term" value="F:transcription cis-regulatory region binding"/>
    <property type="evidence" value="ECO:0007669"/>
    <property type="project" value="TreeGrafter"/>
</dbReference>
<dbReference type="PROSITE" id="PS50110">
    <property type="entry name" value="RESPONSE_REGULATORY"/>
    <property type="match status" value="1"/>
</dbReference>
<dbReference type="PROSITE" id="PS51755">
    <property type="entry name" value="OMPR_PHOB"/>
    <property type="match status" value="1"/>
</dbReference>
<evidence type="ECO:0000256" key="1">
    <source>
        <dbReference type="ARBA" id="ARBA00004496"/>
    </source>
</evidence>
<keyword evidence="5 8" id="KW-0238">DNA-binding</keyword>
<sequence length="219" mass="25159">MNKILVIEDDFDIQELIKEFLNAQNYNVDVADDGLSGIRQFQDHEYDLILLDVMLPKMDGYQVCKMIRNESSSVPIIMLTALADEYDEIKGFDLGIDDYITKPFSFNILIKRVEAALRRANVNESDVIRFKEVALDRNGYTVVVGSEKIELTTKEFEILRSLLDNNGRVVTREALLDQAWGLEYLGDDRIVDTHIKNLRKKIGVPYIKTVKGIGYKFDE</sequence>